<evidence type="ECO:0000313" key="2">
    <source>
        <dbReference type="Proteomes" id="UP001159363"/>
    </source>
</evidence>
<gene>
    <name evidence="1" type="ORF">PR048_007964</name>
</gene>
<dbReference type="Proteomes" id="UP001159363">
    <property type="component" value="Chromosome 3"/>
</dbReference>
<dbReference type="EMBL" id="JARBHB010000003">
    <property type="protein sequence ID" value="KAJ8888474.1"/>
    <property type="molecule type" value="Genomic_DNA"/>
</dbReference>
<proteinExistence type="predicted"/>
<evidence type="ECO:0000313" key="1">
    <source>
        <dbReference type="EMBL" id="KAJ8888474.1"/>
    </source>
</evidence>
<sequence>MPGEPSENVVRRPVDQPKLEAFNTLCNFLDDNDDYQYLLSDLMEILLKPIASGILTDNWYPGQKKDVVEEKRILDVTITILQEDIRSEYYDSLTYPNLRRNIERGRKPSRHLRSRHIINLLHNLGCSVSYSENCKYETSVTVNTSSEVQDNGFVQFVFDNAYHNTRTVDGHGTFHVMGGVQCVTPSSVVQTSSPVPRPMILPTANVVGRFSFIPIVTYDRSKNHGLNPMVMEDVLSLKLRPMDAEIGTMYHWIWMAGTKSYEEHYMGWSGFMEIAAGKISYEKSAVIPLPFVNLQPSNPASINTCFRFAAEGCRKRQQRKKDRIYSSQSQTFTESCIQRDKDTKERIRTAKLWLQYFKQVSIMHDFVRVEKTGDWNLHLFSFKRMIAHLHGAGHIHYAKSAHLYIQNMSKMKTTLSYQEFEHFVTQGIVADYIVNCDSAEELGKILSEESWDISFANVTLKRKMQVFTLAAMGKTITIDKDPVLSTLTNCSIASLFDSYALSAKDAVHMRRAVGKSAAKVDVSPSDAVTITQEQFLSNVDNKPSFFKLLTTKFKKAKFPIFQAPNDADEFVVETAKTEEESGRSAVVVGTDSDLLALIAALTQSQCAVYMLVPGNSITARKVYCSRELHEGLGNMTKHLLFLHAFMGCVTTSALSKRGPISGFNKLKTDSELLKVVEIFNNPNALQHCVAAA</sequence>
<dbReference type="InterPro" id="IPR029060">
    <property type="entry name" value="PIN-like_dom_sf"/>
</dbReference>
<name>A0ABQ9HWL1_9NEOP</name>
<dbReference type="PANTHER" id="PTHR47018">
    <property type="entry name" value="CXC DOMAIN-CONTAINING PROTEIN-RELATED"/>
    <property type="match status" value="1"/>
</dbReference>
<dbReference type="PANTHER" id="PTHR47018:SF3">
    <property type="entry name" value="MYCBP-ASSOCIATED PROTEIN"/>
    <property type="match status" value="1"/>
</dbReference>
<reference evidence="1 2" key="1">
    <citation type="submission" date="2023-02" db="EMBL/GenBank/DDBJ databases">
        <title>LHISI_Scaffold_Assembly.</title>
        <authorList>
            <person name="Stuart O.P."/>
            <person name="Cleave R."/>
            <person name="Magrath M.J.L."/>
            <person name="Mikheyev A.S."/>
        </authorList>
    </citation>
    <scope>NUCLEOTIDE SEQUENCE [LARGE SCALE GENOMIC DNA]</scope>
    <source>
        <strain evidence="1">Daus_M_001</strain>
        <tissue evidence="1">Leg muscle</tissue>
    </source>
</reference>
<keyword evidence="2" id="KW-1185">Reference proteome</keyword>
<dbReference type="SUPFAM" id="SSF88723">
    <property type="entry name" value="PIN domain-like"/>
    <property type="match status" value="1"/>
</dbReference>
<organism evidence="1 2">
    <name type="scientific">Dryococelus australis</name>
    <dbReference type="NCBI Taxonomy" id="614101"/>
    <lineage>
        <taxon>Eukaryota</taxon>
        <taxon>Metazoa</taxon>
        <taxon>Ecdysozoa</taxon>
        <taxon>Arthropoda</taxon>
        <taxon>Hexapoda</taxon>
        <taxon>Insecta</taxon>
        <taxon>Pterygota</taxon>
        <taxon>Neoptera</taxon>
        <taxon>Polyneoptera</taxon>
        <taxon>Phasmatodea</taxon>
        <taxon>Verophasmatodea</taxon>
        <taxon>Anareolatae</taxon>
        <taxon>Phasmatidae</taxon>
        <taxon>Eurycanthinae</taxon>
        <taxon>Dryococelus</taxon>
    </lineage>
</organism>
<accession>A0ABQ9HWL1</accession>
<comment type="caution">
    <text evidence="1">The sequence shown here is derived from an EMBL/GenBank/DDBJ whole genome shotgun (WGS) entry which is preliminary data.</text>
</comment>
<protein>
    <submittedName>
        <fullName evidence="1">Uncharacterized protein</fullName>
    </submittedName>
</protein>